<dbReference type="InterPro" id="IPR056823">
    <property type="entry name" value="TEN-like_YD-shell"/>
</dbReference>
<evidence type="ECO:0000256" key="1">
    <source>
        <dbReference type="ARBA" id="ARBA00022737"/>
    </source>
</evidence>
<accession>A0A918WXE5</accession>
<proteinExistence type="predicted"/>
<keyword evidence="1" id="KW-0677">Repeat</keyword>
<name>A0A918WXE5_9ACTN</name>
<feature type="region of interest" description="Disordered" evidence="2">
    <location>
        <begin position="51"/>
        <end position="79"/>
    </location>
</feature>
<protein>
    <recommendedName>
        <fullName evidence="3">Teneurin-like YD-shell domain-containing protein</fullName>
    </recommendedName>
</protein>
<gene>
    <name evidence="4" type="ORF">GCM10010334_29650</name>
</gene>
<evidence type="ECO:0000259" key="3">
    <source>
        <dbReference type="Pfam" id="PF25023"/>
    </source>
</evidence>
<dbReference type="Gene3D" id="2.180.10.10">
    <property type="entry name" value="RHS repeat-associated core"/>
    <property type="match status" value="1"/>
</dbReference>
<organism evidence="4 5">
    <name type="scientific">Streptomyces finlayi</name>
    <dbReference type="NCBI Taxonomy" id="67296"/>
    <lineage>
        <taxon>Bacteria</taxon>
        <taxon>Bacillati</taxon>
        <taxon>Actinomycetota</taxon>
        <taxon>Actinomycetes</taxon>
        <taxon>Kitasatosporales</taxon>
        <taxon>Streptomycetaceae</taxon>
        <taxon>Streptomyces</taxon>
    </lineage>
</organism>
<feature type="domain" description="Teneurin-like YD-shell" evidence="3">
    <location>
        <begin position="9"/>
        <end position="71"/>
    </location>
</feature>
<comment type="caution">
    <text evidence="4">The sequence shown here is derived from an EMBL/GenBank/DDBJ whole genome shotgun (WGS) entry which is preliminary data.</text>
</comment>
<reference evidence="4" key="2">
    <citation type="submission" date="2020-09" db="EMBL/GenBank/DDBJ databases">
        <authorList>
            <person name="Sun Q."/>
            <person name="Ohkuma M."/>
        </authorList>
    </citation>
    <scope>NUCLEOTIDE SEQUENCE</scope>
    <source>
        <strain evidence="4">JCM 4637</strain>
    </source>
</reference>
<dbReference type="Proteomes" id="UP000638353">
    <property type="component" value="Unassembled WGS sequence"/>
</dbReference>
<dbReference type="AlphaFoldDB" id="A0A918WXE5"/>
<evidence type="ECO:0000313" key="4">
    <source>
        <dbReference type="EMBL" id="GHC93049.1"/>
    </source>
</evidence>
<reference evidence="4" key="1">
    <citation type="journal article" date="2014" name="Int. J. Syst. Evol. Microbiol.">
        <title>Complete genome sequence of Corynebacterium casei LMG S-19264T (=DSM 44701T), isolated from a smear-ripened cheese.</title>
        <authorList>
            <consortium name="US DOE Joint Genome Institute (JGI-PGF)"/>
            <person name="Walter F."/>
            <person name="Albersmeier A."/>
            <person name="Kalinowski J."/>
            <person name="Ruckert C."/>
        </authorList>
    </citation>
    <scope>NUCLEOTIDE SEQUENCE</scope>
    <source>
        <strain evidence="4">JCM 4637</strain>
    </source>
</reference>
<evidence type="ECO:0000256" key="2">
    <source>
        <dbReference type="SAM" id="MobiDB-lite"/>
    </source>
</evidence>
<dbReference type="EMBL" id="BMVC01000005">
    <property type="protein sequence ID" value="GHC93049.1"/>
    <property type="molecule type" value="Genomic_DNA"/>
</dbReference>
<evidence type="ECO:0000313" key="5">
    <source>
        <dbReference type="Proteomes" id="UP000638353"/>
    </source>
</evidence>
<dbReference type="Pfam" id="PF25023">
    <property type="entry name" value="TEN_YD-shell"/>
    <property type="match status" value="1"/>
</dbReference>
<sequence>MGFGREPGGTLSSMTTGGKSYYYLTDALGSVLALADETGAKVNEYRYSPRGVDGTFTEKVPQPDRFAGGYQDPTGLYHP</sequence>